<comment type="caution">
    <text evidence="2">The sequence shown here is derived from an EMBL/GenBank/DDBJ whole genome shotgun (WGS) entry which is preliminary data.</text>
</comment>
<dbReference type="Proteomes" id="UP000799764">
    <property type="component" value="Unassembled WGS sequence"/>
</dbReference>
<reference evidence="2" key="1">
    <citation type="journal article" date="2020" name="Stud. Mycol.">
        <title>101 Dothideomycetes genomes: a test case for predicting lifestyles and emergence of pathogens.</title>
        <authorList>
            <person name="Haridas S."/>
            <person name="Albert R."/>
            <person name="Binder M."/>
            <person name="Bloem J."/>
            <person name="Labutti K."/>
            <person name="Salamov A."/>
            <person name="Andreopoulos B."/>
            <person name="Baker S."/>
            <person name="Barry K."/>
            <person name="Bills G."/>
            <person name="Bluhm B."/>
            <person name="Cannon C."/>
            <person name="Castanera R."/>
            <person name="Culley D."/>
            <person name="Daum C."/>
            <person name="Ezra D."/>
            <person name="Gonzalez J."/>
            <person name="Henrissat B."/>
            <person name="Kuo A."/>
            <person name="Liang C."/>
            <person name="Lipzen A."/>
            <person name="Lutzoni F."/>
            <person name="Magnuson J."/>
            <person name="Mondo S."/>
            <person name="Nolan M."/>
            <person name="Ohm R."/>
            <person name="Pangilinan J."/>
            <person name="Park H.-J."/>
            <person name="Ramirez L."/>
            <person name="Alfaro M."/>
            <person name="Sun H."/>
            <person name="Tritt A."/>
            <person name="Yoshinaga Y."/>
            <person name="Zwiers L.-H."/>
            <person name="Turgeon B."/>
            <person name="Goodwin S."/>
            <person name="Spatafora J."/>
            <person name="Crous P."/>
            <person name="Grigoriev I."/>
        </authorList>
    </citation>
    <scope>NUCLEOTIDE SEQUENCE</scope>
    <source>
        <strain evidence="2">CBS 690.94</strain>
    </source>
</reference>
<dbReference type="AlphaFoldDB" id="A0A9P4PJS1"/>
<evidence type="ECO:0000256" key="1">
    <source>
        <dbReference type="SAM" id="MobiDB-lite"/>
    </source>
</evidence>
<feature type="region of interest" description="Disordered" evidence="1">
    <location>
        <begin position="1"/>
        <end position="39"/>
    </location>
</feature>
<feature type="compositionally biased region" description="Polar residues" evidence="1">
    <location>
        <begin position="18"/>
        <end position="28"/>
    </location>
</feature>
<evidence type="ECO:0000313" key="3">
    <source>
        <dbReference type="Proteomes" id="UP000799764"/>
    </source>
</evidence>
<proteinExistence type="predicted"/>
<accession>A0A9P4PJS1</accession>
<evidence type="ECO:0000313" key="2">
    <source>
        <dbReference type="EMBL" id="KAF2446365.1"/>
    </source>
</evidence>
<gene>
    <name evidence="2" type="ORF">P171DRAFT_257916</name>
</gene>
<dbReference type="EMBL" id="MU001498">
    <property type="protein sequence ID" value="KAF2446365.1"/>
    <property type="molecule type" value="Genomic_DNA"/>
</dbReference>
<name>A0A9P4PJS1_9PLEO</name>
<organism evidence="2 3">
    <name type="scientific">Karstenula rhodostoma CBS 690.94</name>
    <dbReference type="NCBI Taxonomy" id="1392251"/>
    <lineage>
        <taxon>Eukaryota</taxon>
        <taxon>Fungi</taxon>
        <taxon>Dikarya</taxon>
        <taxon>Ascomycota</taxon>
        <taxon>Pezizomycotina</taxon>
        <taxon>Dothideomycetes</taxon>
        <taxon>Pleosporomycetidae</taxon>
        <taxon>Pleosporales</taxon>
        <taxon>Massarineae</taxon>
        <taxon>Didymosphaeriaceae</taxon>
        <taxon>Karstenula</taxon>
    </lineage>
</organism>
<protein>
    <submittedName>
        <fullName evidence="2">Uncharacterized protein</fullName>
    </submittedName>
</protein>
<keyword evidence="3" id="KW-1185">Reference proteome</keyword>
<sequence>MAHAGKRLNYPQRRGASPPSSGSLQARTKPTPHSPPHVCPVRWPLPSSWRHHPSALPRKHHNPILFLPCAIHHTAIPYVAKTPRVASRALGRCAKLE</sequence>